<evidence type="ECO:0000313" key="2">
    <source>
        <dbReference type="Proteomes" id="UP000187455"/>
    </source>
</evidence>
<name>A0A1R0GWG9_9FUNG</name>
<proteinExistence type="predicted"/>
<comment type="caution">
    <text evidence="1">The sequence shown here is derived from an EMBL/GenBank/DDBJ whole genome shotgun (WGS) entry which is preliminary data.</text>
</comment>
<dbReference type="AlphaFoldDB" id="A0A1R0GWG9"/>
<dbReference type="Proteomes" id="UP000187455">
    <property type="component" value="Unassembled WGS sequence"/>
</dbReference>
<gene>
    <name evidence="1" type="ORF">AYI68_g4655</name>
</gene>
<keyword evidence="2" id="KW-1185">Reference proteome</keyword>
<dbReference type="EMBL" id="LSSL01002632">
    <property type="protein sequence ID" value="OLY81246.1"/>
    <property type="molecule type" value="Genomic_DNA"/>
</dbReference>
<reference evidence="1 2" key="1">
    <citation type="journal article" date="2016" name="Mol. Biol. Evol.">
        <title>Genome-Wide Survey of Gut Fungi (Harpellales) Reveals the First Horizontally Transferred Ubiquitin Gene from a Mosquito Host.</title>
        <authorList>
            <person name="Wang Y."/>
            <person name="White M.M."/>
            <person name="Kvist S."/>
            <person name="Moncalvo J.M."/>
        </authorList>
    </citation>
    <scope>NUCLEOTIDE SEQUENCE [LARGE SCALE GENOMIC DNA]</scope>
    <source>
        <strain evidence="1 2">ALG-7-W6</strain>
    </source>
</reference>
<evidence type="ECO:0000313" key="1">
    <source>
        <dbReference type="EMBL" id="OLY81246.1"/>
    </source>
</evidence>
<organism evidence="1 2">
    <name type="scientific">Smittium mucronatum</name>
    <dbReference type="NCBI Taxonomy" id="133383"/>
    <lineage>
        <taxon>Eukaryota</taxon>
        <taxon>Fungi</taxon>
        <taxon>Fungi incertae sedis</taxon>
        <taxon>Zoopagomycota</taxon>
        <taxon>Kickxellomycotina</taxon>
        <taxon>Harpellomycetes</taxon>
        <taxon>Harpellales</taxon>
        <taxon>Legeriomycetaceae</taxon>
        <taxon>Smittium</taxon>
    </lineage>
</organism>
<sequence>MAVGETFQRTEKHVRFSNENVIHYTYSASLYNRSRTPKRKSVPLTEKKQQVLKSNWFKCDFVSPLKTV</sequence>
<accession>A0A1R0GWG9</accession>
<protein>
    <submittedName>
        <fullName evidence="1">Uncharacterized protein</fullName>
    </submittedName>
</protein>